<dbReference type="Gene3D" id="3.40.50.720">
    <property type="entry name" value="NAD(P)-binding Rossmann-like Domain"/>
    <property type="match status" value="1"/>
</dbReference>
<organism evidence="2 3">
    <name type="scientific">Streptomyces griseoviridis</name>
    <dbReference type="NCBI Taxonomy" id="45398"/>
    <lineage>
        <taxon>Bacteria</taxon>
        <taxon>Bacillati</taxon>
        <taxon>Actinomycetota</taxon>
        <taxon>Actinomycetes</taxon>
        <taxon>Kitasatosporales</taxon>
        <taxon>Streptomycetaceae</taxon>
        <taxon>Streptomyces</taxon>
    </lineage>
</organism>
<dbReference type="PROSITE" id="PS51257">
    <property type="entry name" value="PROKAR_LIPOPROTEIN"/>
    <property type="match status" value="1"/>
</dbReference>
<gene>
    <name evidence="2" type="ORF">GCM10010238_32430</name>
</gene>
<proteinExistence type="predicted"/>
<protein>
    <submittedName>
        <fullName evidence="2">6-phosphogluconate dehydrogenase</fullName>
    </submittedName>
</protein>
<evidence type="ECO:0000259" key="1">
    <source>
        <dbReference type="Pfam" id="PF09130"/>
    </source>
</evidence>
<dbReference type="InterPro" id="IPR015814">
    <property type="entry name" value="Pgluconate_DH_NAD-bd_C"/>
</dbReference>
<sequence length="283" mass="29313">MSQRPVVGILHPGSMGAAVAACAADRAAAVLWCAEGRGPASARRAERSGLTAVPTLRELTGRADVLISLCPPAAAEDVARSVAGHGFAGVYVEANAVSPQRAERIAGLFGPPATVVDGGVIGAPPVGGSTSFLYLSGPRLQAEEVARLFDGTAVQARVLGPRIGQASSLKLAYAGFQKVSRVLVGLSHALAREHGVDGELLDVARSRSDTYLADAEHVPSAAARAWRWGPEMDEIADTLEAAGLPPELLRAAATTLERWHDSKDDAGLTLAEALDRLARPAPE</sequence>
<evidence type="ECO:0000313" key="2">
    <source>
        <dbReference type="EMBL" id="GGS40353.1"/>
    </source>
</evidence>
<dbReference type="EMBL" id="BMSL01000007">
    <property type="protein sequence ID" value="GGS40353.1"/>
    <property type="molecule type" value="Genomic_DNA"/>
</dbReference>
<name>A0A918GJE6_STRGD</name>
<keyword evidence="3" id="KW-1185">Reference proteome</keyword>
<dbReference type="InterPro" id="IPR013328">
    <property type="entry name" value="6PGD_dom2"/>
</dbReference>
<accession>A0A918GJE6</accession>
<reference evidence="2" key="2">
    <citation type="submission" date="2020-09" db="EMBL/GenBank/DDBJ databases">
        <authorList>
            <person name="Sun Q."/>
            <person name="Ohkuma M."/>
        </authorList>
    </citation>
    <scope>NUCLEOTIDE SEQUENCE</scope>
    <source>
        <strain evidence="2">JCM 4234</strain>
    </source>
</reference>
<dbReference type="Proteomes" id="UP000653493">
    <property type="component" value="Unassembled WGS sequence"/>
</dbReference>
<dbReference type="Gene3D" id="1.10.1040.10">
    <property type="entry name" value="N-(1-d-carboxylethyl)-l-norvaline Dehydrogenase, domain 2"/>
    <property type="match status" value="1"/>
</dbReference>
<comment type="caution">
    <text evidence="2">The sequence shown here is derived from an EMBL/GenBank/DDBJ whole genome shotgun (WGS) entry which is preliminary data.</text>
</comment>
<dbReference type="Pfam" id="PF09130">
    <property type="entry name" value="DUF1932"/>
    <property type="match status" value="1"/>
</dbReference>
<dbReference type="InterPro" id="IPR036291">
    <property type="entry name" value="NAD(P)-bd_dom_sf"/>
</dbReference>
<evidence type="ECO:0000313" key="3">
    <source>
        <dbReference type="Proteomes" id="UP000653493"/>
    </source>
</evidence>
<reference evidence="2" key="1">
    <citation type="journal article" date="2014" name="Int. J. Syst. Evol. Microbiol.">
        <title>Complete genome sequence of Corynebacterium casei LMG S-19264T (=DSM 44701T), isolated from a smear-ripened cheese.</title>
        <authorList>
            <consortium name="US DOE Joint Genome Institute (JGI-PGF)"/>
            <person name="Walter F."/>
            <person name="Albersmeier A."/>
            <person name="Kalinowski J."/>
            <person name="Ruckert C."/>
        </authorList>
    </citation>
    <scope>NUCLEOTIDE SEQUENCE</scope>
    <source>
        <strain evidence="2">JCM 4234</strain>
    </source>
</reference>
<feature type="domain" description="Phosphogluconate dehydrogenase NAD-binding putative C-terminal" evidence="1">
    <location>
        <begin position="191"/>
        <end position="259"/>
    </location>
</feature>
<dbReference type="InterPro" id="IPR008927">
    <property type="entry name" value="6-PGluconate_DH-like_C_sf"/>
</dbReference>
<dbReference type="AlphaFoldDB" id="A0A918GJE6"/>
<dbReference type="SUPFAM" id="SSF48179">
    <property type="entry name" value="6-phosphogluconate dehydrogenase C-terminal domain-like"/>
    <property type="match status" value="1"/>
</dbReference>
<dbReference type="SUPFAM" id="SSF51735">
    <property type="entry name" value="NAD(P)-binding Rossmann-fold domains"/>
    <property type="match status" value="1"/>
</dbReference>